<dbReference type="AlphaFoldDB" id="A0A0E9NIN4"/>
<evidence type="ECO:0000313" key="1">
    <source>
        <dbReference type="EMBL" id="GAO49536.1"/>
    </source>
</evidence>
<sequence length="558" mass="61023">MLPSPTYAQRRTTRPTSLLFGQTSPLRYPASSKNVSSVSVPANLCLQAEPFFIIQPQHSSTSILDSVPRTHLQAESGPQWVDPTTPTAATFAHLPVLRRTDSRLSVLRGAETVEAWVDSVEDSPVDSHIDGIDFPELWIGENVGLQNLDVEGVEGGKRLHRARSMIASPEHGVEHVEAWTSPTEMDMEHGREDQEDEGKRLKRASLISRDILTEYARRLSLFVQEATENEENEEEENVVQELPFIDVVTSSPFVARTPTITTGFSPRSSNFVEAIRKSRTTMKGSTSTYERHPSGARYTQTFPFIRHDSEPIIKPLPPTVSTSPITTTDRVETASSIASITSVRSLPVRTSTLPPSTSTSPFTNSGVWVEARALPRGNTLGNGHGGSETITVTPFKMPKVARGMPRSRTSISLLGWVERCEGASGVTSTSGLLGLDHSGGTITTSETSSSAASVMTTDVDGEDYWSGWARRKPRVVRQMQQGQASDLPADRVRNGHEGVKWGRHGQRLSEDFLLHGGNLAHAPPLVFGVYLKSYLDTLPMEKEDMRGIPGAGFGYVIA</sequence>
<proteinExistence type="predicted"/>
<name>A0A0E9NIN4_SAICN</name>
<dbReference type="EMBL" id="BACD03000023">
    <property type="protein sequence ID" value="GAO49536.1"/>
    <property type="molecule type" value="Genomic_DNA"/>
</dbReference>
<organism evidence="1 2">
    <name type="scientific">Saitoella complicata (strain BCRC 22490 / CBS 7301 / JCM 7358 / NBRC 10748 / NRRL Y-17804)</name>
    <dbReference type="NCBI Taxonomy" id="698492"/>
    <lineage>
        <taxon>Eukaryota</taxon>
        <taxon>Fungi</taxon>
        <taxon>Dikarya</taxon>
        <taxon>Ascomycota</taxon>
        <taxon>Taphrinomycotina</taxon>
        <taxon>Taphrinomycotina incertae sedis</taxon>
        <taxon>Saitoella</taxon>
    </lineage>
</organism>
<reference evidence="1 2" key="3">
    <citation type="journal article" date="2015" name="Genome Announc.">
        <title>Draft Genome Sequence of the Archiascomycetous Yeast Saitoella complicata.</title>
        <authorList>
            <person name="Yamauchi K."/>
            <person name="Kondo S."/>
            <person name="Hamamoto M."/>
            <person name="Takahashi Y."/>
            <person name="Ogura Y."/>
            <person name="Hayashi T."/>
            <person name="Nishida H."/>
        </authorList>
    </citation>
    <scope>NUCLEOTIDE SEQUENCE [LARGE SCALE GENOMIC DNA]</scope>
    <source>
        <strain evidence="1 2">NRRL Y-17804</strain>
    </source>
</reference>
<accession>A0A0E9NIN4</accession>
<evidence type="ECO:0000313" key="2">
    <source>
        <dbReference type="Proteomes" id="UP000033140"/>
    </source>
</evidence>
<reference evidence="1 2" key="2">
    <citation type="journal article" date="2014" name="J. Gen. Appl. Microbiol.">
        <title>The early diverging ascomycetous budding yeast Saitoella complicata has three histone deacetylases belonging to the Clr6, Hos2, and Rpd3 lineages.</title>
        <authorList>
            <person name="Nishida H."/>
            <person name="Matsumoto T."/>
            <person name="Kondo S."/>
            <person name="Hamamoto M."/>
            <person name="Yoshikawa H."/>
        </authorList>
    </citation>
    <scope>NUCLEOTIDE SEQUENCE [LARGE SCALE GENOMIC DNA]</scope>
    <source>
        <strain evidence="1 2">NRRL Y-17804</strain>
    </source>
</reference>
<keyword evidence="2" id="KW-1185">Reference proteome</keyword>
<dbReference type="Proteomes" id="UP000033140">
    <property type="component" value="Unassembled WGS sequence"/>
</dbReference>
<protein>
    <submittedName>
        <fullName evidence="1">Uncharacterized protein</fullName>
    </submittedName>
</protein>
<gene>
    <name evidence="1" type="ORF">G7K_3685-t1</name>
</gene>
<comment type="caution">
    <text evidence="1">The sequence shown here is derived from an EMBL/GenBank/DDBJ whole genome shotgun (WGS) entry which is preliminary data.</text>
</comment>
<reference evidence="1 2" key="1">
    <citation type="journal article" date="2011" name="J. Gen. Appl. Microbiol.">
        <title>Draft genome sequencing of the enigmatic yeast Saitoella complicata.</title>
        <authorList>
            <person name="Nishida H."/>
            <person name="Hamamoto M."/>
            <person name="Sugiyama J."/>
        </authorList>
    </citation>
    <scope>NUCLEOTIDE SEQUENCE [LARGE SCALE GENOMIC DNA]</scope>
    <source>
        <strain evidence="1 2">NRRL Y-17804</strain>
    </source>
</reference>